<dbReference type="AlphaFoldDB" id="A0A516GUB9"/>
<dbReference type="KEGG" id="fop:FNB79_14435"/>
<reference evidence="1 2" key="1">
    <citation type="submission" date="2019-07" db="EMBL/GenBank/DDBJ databases">
        <title>Genome sequencing for Formosa sp. PS13.</title>
        <authorList>
            <person name="Park S.-J."/>
        </authorList>
    </citation>
    <scope>NUCLEOTIDE SEQUENCE [LARGE SCALE GENOMIC DNA]</scope>
    <source>
        <strain evidence="1 2">PS13</strain>
    </source>
</reference>
<accession>A0A516GUB9</accession>
<organism evidence="1 2">
    <name type="scientific">Formosa sediminum</name>
    <dbReference type="NCBI Taxonomy" id="2594004"/>
    <lineage>
        <taxon>Bacteria</taxon>
        <taxon>Pseudomonadati</taxon>
        <taxon>Bacteroidota</taxon>
        <taxon>Flavobacteriia</taxon>
        <taxon>Flavobacteriales</taxon>
        <taxon>Flavobacteriaceae</taxon>
        <taxon>Formosa</taxon>
    </lineage>
</organism>
<protein>
    <submittedName>
        <fullName evidence="1">T9SS type B sorting domain-containing protein</fullName>
    </submittedName>
</protein>
<dbReference type="RefSeq" id="WP_143382027.1">
    <property type="nucleotide sequence ID" value="NZ_CP041637.1"/>
</dbReference>
<gene>
    <name evidence="1" type="ORF">FNB79_14435</name>
</gene>
<dbReference type="NCBIfam" id="TIGR04131">
    <property type="entry name" value="Bac_Flav_CTERM"/>
    <property type="match status" value="1"/>
</dbReference>
<dbReference type="OrthoDB" id="9765926at2"/>
<name>A0A516GUB9_9FLAO</name>
<dbReference type="EMBL" id="CP041637">
    <property type="protein sequence ID" value="QDO95119.1"/>
    <property type="molecule type" value="Genomic_DNA"/>
</dbReference>
<evidence type="ECO:0000313" key="1">
    <source>
        <dbReference type="EMBL" id="QDO95119.1"/>
    </source>
</evidence>
<keyword evidence="2" id="KW-1185">Reference proteome</keyword>
<sequence>MSINILNISLSQKFLLIKINILFPAAEIGDVIVEDYTLTINLNNPSSNFEFSVDYLNGFQSSNVFRNLTPGSHILYVRDVYRCNLVQQTFYVFELPQFFTPNGDGINDTWNVLGIDPLKYTNAINVYIYDRYGKLLAVFNPLESNGWDGTRKGVNLPTDDYWYRFKVPDGRQFSGHFTLKR</sequence>
<dbReference type="InterPro" id="IPR026341">
    <property type="entry name" value="T9SS_type_B"/>
</dbReference>
<dbReference type="Pfam" id="PF13585">
    <property type="entry name" value="CHU_C"/>
    <property type="match status" value="1"/>
</dbReference>
<proteinExistence type="predicted"/>
<evidence type="ECO:0000313" key="2">
    <source>
        <dbReference type="Proteomes" id="UP000319209"/>
    </source>
</evidence>
<dbReference type="Proteomes" id="UP000319209">
    <property type="component" value="Chromosome"/>
</dbReference>